<dbReference type="Proteomes" id="UP001154329">
    <property type="component" value="Chromosome 1"/>
</dbReference>
<proteinExistence type="predicted"/>
<reference evidence="1" key="2">
    <citation type="submission" date="2022-10" db="EMBL/GenBank/DDBJ databases">
        <authorList>
            <consortium name="ENA_rothamsted_submissions"/>
            <consortium name="culmorum"/>
            <person name="King R."/>
        </authorList>
    </citation>
    <scope>NUCLEOTIDE SEQUENCE</scope>
</reference>
<accession>A0A9P0NFV4</accession>
<keyword evidence="2" id="KW-1185">Reference proteome</keyword>
<dbReference type="AlphaFoldDB" id="A0A9P0NFV4"/>
<reference evidence="1" key="1">
    <citation type="submission" date="2022-02" db="EMBL/GenBank/DDBJ databases">
        <authorList>
            <person name="King R."/>
        </authorList>
    </citation>
    <scope>NUCLEOTIDE SEQUENCE</scope>
</reference>
<name>A0A9P0NFV4_APHGO</name>
<dbReference type="EMBL" id="OU899034">
    <property type="protein sequence ID" value="CAH1713283.1"/>
    <property type="molecule type" value="Genomic_DNA"/>
</dbReference>
<evidence type="ECO:0000313" key="2">
    <source>
        <dbReference type="Proteomes" id="UP001154329"/>
    </source>
</evidence>
<sequence>MLKMFIYLSCICKLIPKCLLLINIFKKNAIVFYGTLQRLFLRCIVTKWEECVFCTVGSSSRMYDLCILSCKTENCLTRPSHYLLFSLMLGKIFDQLVYQYYYVTFTNLLNFFFRVIKLKHLALMFLDV</sequence>
<protein>
    <submittedName>
        <fullName evidence="1">Uncharacterized protein</fullName>
    </submittedName>
</protein>
<gene>
    <name evidence="1" type="ORF">APHIGO_LOCUS2333</name>
</gene>
<organism evidence="1 2">
    <name type="scientific">Aphis gossypii</name>
    <name type="common">Cotton aphid</name>
    <dbReference type="NCBI Taxonomy" id="80765"/>
    <lineage>
        <taxon>Eukaryota</taxon>
        <taxon>Metazoa</taxon>
        <taxon>Ecdysozoa</taxon>
        <taxon>Arthropoda</taxon>
        <taxon>Hexapoda</taxon>
        <taxon>Insecta</taxon>
        <taxon>Pterygota</taxon>
        <taxon>Neoptera</taxon>
        <taxon>Paraneoptera</taxon>
        <taxon>Hemiptera</taxon>
        <taxon>Sternorrhyncha</taxon>
        <taxon>Aphidomorpha</taxon>
        <taxon>Aphidoidea</taxon>
        <taxon>Aphididae</taxon>
        <taxon>Aphidini</taxon>
        <taxon>Aphis</taxon>
        <taxon>Aphis</taxon>
    </lineage>
</organism>
<evidence type="ECO:0000313" key="1">
    <source>
        <dbReference type="EMBL" id="CAH1713283.1"/>
    </source>
</evidence>